<sequence length="396" mass="44818">MSAEEPVRLLFDPSMIVAGQVLEGAVDLYWPIVIEKKIEEVIVKLRGELRTRFERRTVHNVNGRNQPYYRTESQSVDLIRDDIVLWDQNSGIAPPPDSPILRLPFRIQLPEDLPPSCDIGSYSKYGKVGYYLEAVGKRPGLHFNKKDLVPFPLLPSSSLGAQLKDVLEQGWHGPWKIFDQGDEIRRGIWGEHAHVKVTLALPDIEVLPMFASIPVSINIVTVSKHMHLDDTPKDEPIFPAPPTKPGEVELVLKRDMFLKAHGWAESSTGVDVQNLGGLGEELSLDQYSRVQVRPFENVWIPGEKDKGQWKQEATITTWFRLTSPPTFDTSHMSISYYLRLKVDFPGMGNDTKFEVPLRIASSLYAPRHMGWGNAPAPQMELPLSYFEAGSWQSEKE</sequence>
<protein>
    <submittedName>
        <fullName evidence="1">Uncharacterized protein</fullName>
    </submittedName>
</protein>
<comment type="caution">
    <text evidence="1">The sequence shown here is derived from an EMBL/GenBank/DDBJ whole genome shotgun (WGS) entry which is preliminary data.</text>
</comment>
<gene>
    <name evidence="1" type="ORF">BDY19DRAFT_994662</name>
</gene>
<dbReference type="Proteomes" id="UP001055072">
    <property type="component" value="Unassembled WGS sequence"/>
</dbReference>
<evidence type="ECO:0000313" key="2">
    <source>
        <dbReference type="Proteomes" id="UP001055072"/>
    </source>
</evidence>
<proteinExistence type="predicted"/>
<evidence type="ECO:0000313" key="1">
    <source>
        <dbReference type="EMBL" id="KAI0087767.1"/>
    </source>
</evidence>
<organism evidence="1 2">
    <name type="scientific">Irpex rosettiformis</name>
    <dbReference type="NCBI Taxonomy" id="378272"/>
    <lineage>
        <taxon>Eukaryota</taxon>
        <taxon>Fungi</taxon>
        <taxon>Dikarya</taxon>
        <taxon>Basidiomycota</taxon>
        <taxon>Agaricomycotina</taxon>
        <taxon>Agaricomycetes</taxon>
        <taxon>Polyporales</taxon>
        <taxon>Irpicaceae</taxon>
        <taxon>Irpex</taxon>
    </lineage>
</organism>
<dbReference type="EMBL" id="MU274916">
    <property type="protein sequence ID" value="KAI0087767.1"/>
    <property type="molecule type" value="Genomic_DNA"/>
</dbReference>
<keyword evidence="2" id="KW-1185">Reference proteome</keyword>
<reference evidence="1" key="1">
    <citation type="journal article" date="2021" name="Environ. Microbiol.">
        <title>Gene family expansions and transcriptome signatures uncover fungal adaptations to wood decay.</title>
        <authorList>
            <person name="Hage H."/>
            <person name="Miyauchi S."/>
            <person name="Viragh M."/>
            <person name="Drula E."/>
            <person name="Min B."/>
            <person name="Chaduli D."/>
            <person name="Navarro D."/>
            <person name="Favel A."/>
            <person name="Norest M."/>
            <person name="Lesage-Meessen L."/>
            <person name="Balint B."/>
            <person name="Merenyi Z."/>
            <person name="de Eugenio L."/>
            <person name="Morin E."/>
            <person name="Martinez A.T."/>
            <person name="Baldrian P."/>
            <person name="Stursova M."/>
            <person name="Martinez M.J."/>
            <person name="Novotny C."/>
            <person name="Magnuson J.K."/>
            <person name="Spatafora J.W."/>
            <person name="Maurice S."/>
            <person name="Pangilinan J."/>
            <person name="Andreopoulos W."/>
            <person name="LaButti K."/>
            <person name="Hundley H."/>
            <person name="Na H."/>
            <person name="Kuo A."/>
            <person name="Barry K."/>
            <person name="Lipzen A."/>
            <person name="Henrissat B."/>
            <person name="Riley R."/>
            <person name="Ahrendt S."/>
            <person name="Nagy L.G."/>
            <person name="Grigoriev I.V."/>
            <person name="Martin F."/>
            <person name="Rosso M.N."/>
        </authorList>
    </citation>
    <scope>NUCLEOTIDE SEQUENCE</scope>
    <source>
        <strain evidence="1">CBS 384.51</strain>
    </source>
</reference>
<name>A0ACB8U091_9APHY</name>
<accession>A0ACB8U091</accession>